<evidence type="ECO:0000313" key="3">
    <source>
        <dbReference type="Proteomes" id="UP001154061"/>
    </source>
</evidence>
<keyword evidence="3" id="KW-1185">Reference proteome</keyword>
<protein>
    <submittedName>
        <fullName evidence="2">Uncharacterized protein</fullName>
    </submittedName>
</protein>
<name>A0A9Q4L7L2_9EURY</name>
<comment type="caution">
    <text evidence="2">The sequence shown here is derived from an EMBL/GenBank/DDBJ whole genome shotgun (WGS) entry which is preliminary data.</text>
</comment>
<dbReference type="EMBL" id="JAMQOT010000015">
    <property type="protein sequence ID" value="MDF9748393.1"/>
    <property type="molecule type" value="Genomic_DNA"/>
</dbReference>
<feature type="region of interest" description="Disordered" evidence="1">
    <location>
        <begin position="1"/>
        <end position="27"/>
    </location>
</feature>
<dbReference type="Proteomes" id="UP001154061">
    <property type="component" value="Unassembled WGS sequence"/>
</dbReference>
<proteinExistence type="predicted"/>
<evidence type="ECO:0000313" key="2">
    <source>
        <dbReference type="EMBL" id="MDF9748393.1"/>
    </source>
</evidence>
<gene>
    <name evidence="2" type="ORF">NDI89_22780</name>
</gene>
<reference evidence="2" key="1">
    <citation type="submission" date="2022-06" db="EMBL/GenBank/DDBJ databases">
        <title>Natrinema sp. a new haloarchaeum isolate from saline soil.</title>
        <authorList>
            <person name="Strakova D."/>
            <person name="Galisteo C."/>
            <person name="Sanchez-Porro C."/>
            <person name="Ventosa A."/>
        </authorList>
    </citation>
    <scope>NUCLEOTIDE SEQUENCE</scope>
    <source>
        <strain evidence="2">S1CR25-10</strain>
    </source>
</reference>
<accession>A0A9Q4L7L2</accession>
<organism evidence="2 3">
    <name type="scientific">Natrinema salsiterrestre</name>
    <dbReference type="NCBI Taxonomy" id="2950540"/>
    <lineage>
        <taxon>Archaea</taxon>
        <taxon>Methanobacteriati</taxon>
        <taxon>Methanobacteriota</taxon>
        <taxon>Stenosarchaea group</taxon>
        <taxon>Halobacteria</taxon>
        <taxon>Halobacteriales</taxon>
        <taxon>Natrialbaceae</taxon>
        <taxon>Natrinema</taxon>
    </lineage>
</organism>
<evidence type="ECO:0000256" key="1">
    <source>
        <dbReference type="SAM" id="MobiDB-lite"/>
    </source>
</evidence>
<sequence>MSDLSQFGGGIEQSETGTEEGDSSDSRYKYKAGRCRGITNDGDRCRASASEGDLCYNHDLDDHCVTIDSDAITLIEWTSRTKFENLEDLDVDEDLIREAVHNVVGLRGRPLPVYEEGIWLPQRFCEADQLIVRTPAKTTDSRRTGDEPQRRISSLATADDWDPDYLVGEGRTAEIRNEECLPGEDGVPKIGLKIAGEEQRWFPVEIEGGELP</sequence>
<dbReference type="RefSeq" id="WP_277525071.1">
    <property type="nucleotide sequence ID" value="NZ_JAMQOT010000015.1"/>
</dbReference>
<dbReference type="AlphaFoldDB" id="A0A9Q4L7L2"/>